<dbReference type="Proteomes" id="UP001499854">
    <property type="component" value="Unassembled WGS sequence"/>
</dbReference>
<dbReference type="PANTHER" id="PTHR35908:SF1">
    <property type="entry name" value="CONSERVED PROTEIN"/>
    <property type="match status" value="1"/>
</dbReference>
<organism evidence="3 4">
    <name type="scientific">Catenulispora subtropica</name>
    <dbReference type="NCBI Taxonomy" id="450798"/>
    <lineage>
        <taxon>Bacteria</taxon>
        <taxon>Bacillati</taxon>
        <taxon>Actinomycetota</taxon>
        <taxon>Actinomycetes</taxon>
        <taxon>Catenulisporales</taxon>
        <taxon>Catenulisporaceae</taxon>
        <taxon>Catenulispora</taxon>
    </lineage>
</organism>
<dbReference type="InterPro" id="IPR029068">
    <property type="entry name" value="Glyas_Bleomycin-R_OHBP_Dase"/>
</dbReference>
<feature type="domain" description="Glyoxalase-like" evidence="2">
    <location>
        <begin position="17"/>
        <end position="120"/>
    </location>
</feature>
<protein>
    <recommendedName>
        <fullName evidence="2">Glyoxalase-like domain-containing protein</fullName>
    </recommendedName>
</protein>
<dbReference type="Gene3D" id="3.10.180.10">
    <property type="entry name" value="2,3-Dihydroxybiphenyl 1,2-Dioxygenase, domain 1"/>
    <property type="match status" value="1"/>
</dbReference>
<dbReference type="CDD" id="cd06587">
    <property type="entry name" value="VOC"/>
    <property type="match status" value="1"/>
</dbReference>
<keyword evidence="4" id="KW-1185">Reference proteome</keyword>
<evidence type="ECO:0000259" key="2">
    <source>
        <dbReference type="Pfam" id="PF18029"/>
    </source>
</evidence>
<proteinExistence type="predicted"/>
<comment type="caution">
    <text evidence="3">The sequence shown here is derived from an EMBL/GenBank/DDBJ whole genome shotgun (WGS) entry which is preliminary data.</text>
</comment>
<dbReference type="SUPFAM" id="SSF54593">
    <property type="entry name" value="Glyoxalase/Bleomycin resistance protein/Dihydroxybiphenyl dioxygenase"/>
    <property type="match status" value="1"/>
</dbReference>
<feature type="region of interest" description="Disordered" evidence="1">
    <location>
        <begin position="139"/>
        <end position="163"/>
    </location>
</feature>
<evidence type="ECO:0000313" key="4">
    <source>
        <dbReference type="Proteomes" id="UP001499854"/>
    </source>
</evidence>
<evidence type="ECO:0000313" key="3">
    <source>
        <dbReference type="EMBL" id="GAA1978930.1"/>
    </source>
</evidence>
<dbReference type="Pfam" id="PF18029">
    <property type="entry name" value="Glyoxalase_6"/>
    <property type="match status" value="1"/>
</dbReference>
<dbReference type="InterPro" id="IPR041581">
    <property type="entry name" value="Glyoxalase_6"/>
</dbReference>
<dbReference type="PANTHER" id="PTHR35908">
    <property type="entry name" value="HYPOTHETICAL FUSION PROTEIN"/>
    <property type="match status" value="1"/>
</dbReference>
<sequence>MAAADAKVAAMTVIRNITLDANDPYELGKFWEAVLGWPMDAECAPGDGEVLLRAPEGLPGLLLIEVPEPKTAKSRMHFDLMPQTTRDEELARVLALGAKVVEDHRKADGAGWVWCEDPEGYAGADRSWSREIVRPLARRCAPRRPSPRSPVRTPDTLPSKKRV</sequence>
<name>A0ABP5DGL9_9ACTN</name>
<evidence type="ECO:0000256" key="1">
    <source>
        <dbReference type="SAM" id="MobiDB-lite"/>
    </source>
</evidence>
<gene>
    <name evidence="3" type="ORF">GCM10009838_44810</name>
</gene>
<reference evidence="4" key="1">
    <citation type="journal article" date="2019" name="Int. J. Syst. Evol. Microbiol.">
        <title>The Global Catalogue of Microorganisms (GCM) 10K type strain sequencing project: providing services to taxonomists for standard genome sequencing and annotation.</title>
        <authorList>
            <consortium name="The Broad Institute Genomics Platform"/>
            <consortium name="The Broad Institute Genome Sequencing Center for Infectious Disease"/>
            <person name="Wu L."/>
            <person name="Ma J."/>
        </authorList>
    </citation>
    <scope>NUCLEOTIDE SEQUENCE [LARGE SCALE GENOMIC DNA]</scope>
    <source>
        <strain evidence="4">JCM 16013</strain>
    </source>
</reference>
<accession>A0ABP5DGL9</accession>
<dbReference type="EMBL" id="BAAAQM010000025">
    <property type="protein sequence ID" value="GAA1978930.1"/>
    <property type="molecule type" value="Genomic_DNA"/>
</dbReference>